<organism evidence="2 3">
    <name type="scientific">Glycomyces luteolus</name>
    <dbReference type="NCBI Taxonomy" id="2670330"/>
    <lineage>
        <taxon>Bacteria</taxon>
        <taxon>Bacillati</taxon>
        <taxon>Actinomycetota</taxon>
        <taxon>Actinomycetes</taxon>
        <taxon>Glycomycetales</taxon>
        <taxon>Glycomycetaceae</taxon>
        <taxon>Glycomyces</taxon>
    </lineage>
</organism>
<feature type="compositionally biased region" description="Acidic residues" evidence="1">
    <location>
        <begin position="1"/>
        <end position="13"/>
    </location>
</feature>
<reference evidence="2" key="1">
    <citation type="submission" date="2022-12" db="EMBL/GenBank/DDBJ databases">
        <title>Gycomyces niveus sp.nov.,a novel actinomycete isolated from soil in Shouguan.</title>
        <authorList>
            <person name="Yang X."/>
        </authorList>
    </citation>
    <scope>NUCLEOTIDE SEQUENCE</scope>
    <source>
        <strain evidence="2">NEAU-A15</strain>
    </source>
</reference>
<evidence type="ECO:0000313" key="3">
    <source>
        <dbReference type="Proteomes" id="UP001146067"/>
    </source>
</evidence>
<keyword evidence="3" id="KW-1185">Reference proteome</keyword>
<accession>A0A9X3PC09</accession>
<dbReference type="RefSeq" id="WP_270110666.1">
    <property type="nucleotide sequence ID" value="NZ_JAPZVP010000010.1"/>
</dbReference>
<dbReference type="Proteomes" id="UP001146067">
    <property type="component" value="Unassembled WGS sequence"/>
</dbReference>
<dbReference type="GO" id="GO:0031412">
    <property type="term" value="P:gas vesicle organization"/>
    <property type="evidence" value="ECO:0007669"/>
    <property type="project" value="InterPro"/>
</dbReference>
<comment type="caution">
    <text evidence="2">The sequence shown here is derived from an EMBL/GenBank/DDBJ whole genome shotgun (WGS) entry which is preliminary data.</text>
</comment>
<evidence type="ECO:0000313" key="2">
    <source>
        <dbReference type="EMBL" id="MDA1360713.1"/>
    </source>
</evidence>
<gene>
    <name evidence="2" type="ORF">O1R50_13875</name>
</gene>
<sequence>MGEEAEKSEEETSEGMTAARAAQVGLRQISELIDKETLGVTSVESAEDGWRVGVEVLEDRRVPSSTDMLALYELQLSEDGTLQGYSRKRRYSRGSSENRGQ</sequence>
<evidence type="ECO:0000256" key="1">
    <source>
        <dbReference type="SAM" id="MobiDB-lite"/>
    </source>
</evidence>
<dbReference type="Pfam" id="PF05800">
    <property type="entry name" value="GvpO"/>
    <property type="match status" value="1"/>
</dbReference>
<feature type="region of interest" description="Disordered" evidence="1">
    <location>
        <begin position="1"/>
        <end position="20"/>
    </location>
</feature>
<dbReference type="InterPro" id="IPR008634">
    <property type="entry name" value="Gas-vesicle_GvpO"/>
</dbReference>
<name>A0A9X3PC09_9ACTN</name>
<protein>
    <submittedName>
        <fullName evidence="2">Gas vesicle protein</fullName>
    </submittedName>
</protein>
<proteinExistence type="predicted"/>
<dbReference type="EMBL" id="JAPZVP010000010">
    <property type="protein sequence ID" value="MDA1360713.1"/>
    <property type="molecule type" value="Genomic_DNA"/>
</dbReference>
<dbReference type="AlphaFoldDB" id="A0A9X3PC09"/>